<keyword evidence="1" id="KW-0812">Transmembrane</keyword>
<gene>
    <name evidence="2" type="ORF">HS088_TW04G00778</name>
</gene>
<name>A0A7J7DR20_TRIWF</name>
<dbReference type="InParanoid" id="A0A7J7DR20"/>
<evidence type="ECO:0000313" key="2">
    <source>
        <dbReference type="EMBL" id="KAF5748818.1"/>
    </source>
</evidence>
<comment type="caution">
    <text evidence="2">The sequence shown here is derived from an EMBL/GenBank/DDBJ whole genome shotgun (WGS) entry which is preliminary data.</text>
</comment>
<protein>
    <submittedName>
        <fullName evidence="2">Uncharacterized protein</fullName>
    </submittedName>
</protein>
<proteinExistence type="predicted"/>
<dbReference type="AlphaFoldDB" id="A0A7J7DR20"/>
<organism evidence="2 3">
    <name type="scientific">Tripterygium wilfordii</name>
    <name type="common">Thunder God vine</name>
    <dbReference type="NCBI Taxonomy" id="458696"/>
    <lineage>
        <taxon>Eukaryota</taxon>
        <taxon>Viridiplantae</taxon>
        <taxon>Streptophyta</taxon>
        <taxon>Embryophyta</taxon>
        <taxon>Tracheophyta</taxon>
        <taxon>Spermatophyta</taxon>
        <taxon>Magnoliopsida</taxon>
        <taxon>eudicotyledons</taxon>
        <taxon>Gunneridae</taxon>
        <taxon>Pentapetalae</taxon>
        <taxon>rosids</taxon>
        <taxon>fabids</taxon>
        <taxon>Celastrales</taxon>
        <taxon>Celastraceae</taxon>
        <taxon>Tripterygium</taxon>
    </lineage>
</organism>
<feature type="transmembrane region" description="Helical" evidence="1">
    <location>
        <begin position="50"/>
        <end position="71"/>
    </location>
</feature>
<dbReference type="EMBL" id="JAAARO010000004">
    <property type="protein sequence ID" value="KAF5748818.1"/>
    <property type="molecule type" value="Genomic_DNA"/>
</dbReference>
<keyword evidence="3" id="KW-1185">Reference proteome</keyword>
<evidence type="ECO:0000313" key="3">
    <source>
        <dbReference type="Proteomes" id="UP000593562"/>
    </source>
</evidence>
<evidence type="ECO:0000256" key="1">
    <source>
        <dbReference type="SAM" id="Phobius"/>
    </source>
</evidence>
<feature type="transmembrane region" description="Helical" evidence="1">
    <location>
        <begin position="18"/>
        <end position="38"/>
    </location>
</feature>
<sequence length="91" mass="10173">MAAASIPKSSNFLFWEHWFLMTATVIVCAFLGYVVYDAVMATASEVLQRLLVISPLIMMIAVHWLSALFSLQEQEVSLGWPYIEPEAHLGA</sequence>
<reference evidence="2 3" key="1">
    <citation type="journal article" date="2020" name="Nat. Commun.">
        <title>Genome of Tripterygium wilfordii and identification of cytochrome P450 involved in triptolide biosynthesis.</title>
        <authorList>
            <person name="Tu L."/>
            <person name="Su P."/>
            <person name="Zhang Z."/>
            <person name="Gao L."/>
            <person name="Wang J."/>
            <person name="Hu T."/>
            <person name="Zhou J."/>
            <person name="Zhang Y."/>
            <person name="Zhao Y."/>
            <person name="Liu Y."/>
            <person name="Song Y."/>
            <person name="Tong Y."/>
            <person name="Lu Y."/>
            <person name="Yang J."/>
            <person name="Xu C."/>
            <person name="Jia M."/>
            <person name="Peters R.J."/>
            <person name="Huang L."/>
            <person name="Gao W."/>
        </authorList>
    </citation>
    <scope>NUCLEOTIDE SEQUENCE [LARGE SCALE GENOMIC DNA]</scope>
    <source>
        <strain evidence="3">cv. XIE 37</strain>
        <tissue evidence="2">Leaf</tissue>
    </source>
</reference>
<accession>A0A7J7DR20</accession>
<dbReference type="Proteomes" id="UP000593562">
    <property type="component" value="Unassembled WGS sequence"/>
</dbReference>
<keyword evidence="1" id="KW-0472">Membrane</keyword>
<keyword evidence="1" id="KW-1133">Transmembrane helix</keyword>